<dbReference type="EC" id="4.1.1.130" evidence="6"/>
<comment type="cofactor">
    <cofactor evidence="6">
        <name>Zn(2+)</name>
        <dbReference type="ChEBI" id="CHEBI:29105"/>
    </cofactor>
</comment>
<keyword evidence="1 6" id="KW-0831">Ubiquinone biosynthesis</keyword>
<dbReference type="InterPro" id="IPR027540">
    <property type="entry name" value="Coq4_euk"/>
</dbReference>
<evidence type="ECO:0000256" key="3">
    <source>
        <dbReference type="ARBA" id="ARBA00023128"/>
    </source>
</evidence>
<gene>
    <name evidence="8" type="ORF">Agub_g7010</name>
</gene>
<organism evidence="8 9">
    <name type="scientific">Astrephomene gubernaculifera</name>
    <dbReference type="NCBI Taxonomy" id="47775"/>
    <lineage>
        <taxon>Eukaryota</taxon>
        <taxon>Viridiplantae</taxon>
        <taxon>Chlorophyta</taxon>
        <taxon>core chlorophytes</taxon>
        <taxon>Chlorophyceae</taxon>
        <taxon>CS clade</taxon>
        <taxon>Chlamydomonadales</taxon>
        <taxon>Astrephomenaceae</taxon>
        <taxon>Astrephomene</taxon>
    </lineage>
</organism>
<keyword evidence="6" id="KW-0479">Metal-binding</keyword>
<keyword evidence="4 6" id="KW-0472">Membrane</keyword>
<comment type="pathway">
    <text evidence="6">Cofactor biosynthesis; ubiquinone biosynthesis.</text>
</comment>
<evidence type="ECO:0000313" key="8">
    <source>
        <dbReference type="EMBL" id="GFR45700.1"/>
    </source>
</evidence>
<evidence type="ECO:0000256" key="7">
    <source>
        <dbReference type="SAM" id="MobiDB-lite"/>
    </source>
</evidence>
<dbReference type="Proteomes" id="UP001054857">
    <property type="component" value="Unassembled WGS sequence"/>
</dbReference>
<keyword evidence="5 6" id="KW-0456">Lyase</keyword>
<reference evidence="8 9" key="1">
    <citation type="journal article" date="2021" name="Sci. Rep.">
        <title>Genome sequencing of the multicellular alga Astrephomene provides insights into convergent evolution of germ-soma differentiation.</title>
        <authorList>
            <person name="Yamashita S."/>
            <person name="Yamamoto K."/>
            <person name="Matsuzaki R."/>
            <person name="Suzuki S."/>
            <person name="Yamaguchi H."/>
            <person name="Hirooka S."/>
            <person name="Minakuchi Y."/>
            <person name="Miyagishima S."/>
            <person name="Kawachi M."/>
            <person name="Toyoda A."/>
            <person name="Nozaki H."/>
        </authorList>
    </citation>
    <scope>NUCLEOTIDE SEQUENCE [LARGE SCALE GENOMIC DNA]</scope>
    <source>
        <strain evidence="8 9">NIES-4017</strain>
    </source>
</reference>
<keyword evidence="3 6" id="KW-0496">Mitochondrion</keyword>
<dbReference type="PANTHER" id="PTHR12922:SF7">
    <property type="entry name" value="UBIQUINONE BIOSYNTHESIS PROTEIN COQ4 HOMOLOG, MITOCHONDRIAL"/>
    <property type="match status" value="1"/>
</dbReference>
<feature type="region of interest" description="Disordered" evidence="7">
    <location>
        <begin position="231"/>
        <end position="280"/>
    </location>
</feature>
<feature type="compositionally biased region" description="Low complexity" evidence="7">
    <location>
        <begin position="247"/>
        <end position="271"/>
    </location>
</feature>
<evidence type="ECO:0000256" key="4">
    <source>
        <dbReference type="ARBA" id="ARBA00023136"/>
    </source>
</evidence>
<comment type="caution">
    <text evidence="8">The sequence shown here is derived from an EMBL/GenBank/DDBJ whole genome shotgun (WGS) entry which is preliminary data.</text>
</comment>
<evidence type="ECO:0000256" key="1">
    <source>
        <dbReference type="ARBA" id="ARBA00022688"/>
    </source>
</evidence>
<comment type="subcellular location">
    <subcellularLocation>
        <location evidence="6">Mitochondrion inner membrane</location>
        <topology evidence="6">Peripheral membrane protein</topology>
        <orientation evidence="6">Matrix side</orientation>
    </subcellularLocation>
</comment>
<feature type="binding site" evidence="6">
    <location>
        <position position="149"/>
    </location>
    <ligand>
        <name>Zn(2+)</name>
        <dbReference type="ChEBI" id="CHEBI:29105"/>
    </ligand>
</feature>
<dbReference type="GO" id="GO:0120539">
    <property type="term" value="F:4-hydroxy-3-methoxy-5-polyprenylbenzoate decarboxylase activity"/>
    <property type="evidence" value="ECO:0007669"/>
    <property type="project" value="UniProtKB-EC"/>
</dbReference>
<evidence type="ECO:0000313" key="9">
    <source>
        <dbReference type="Proteomes" id="UP001054857"/>
    </source>
</evidence>
<comment type="function">
    <text evidence="6">Lyase that catalyzes the C1-decarboxylation of 4-hydroxy-3-methoxy-5-(all-trans-polyprenyl)benzoic acid into 2-methoxy-6-(all-trans-polyprenyl)phenol during ubiquinone biosynthesis.</text>
</comment>
<keyword evidence="6" id="KW-0862">Zinc</keyword>
<comment type="subunit">
    <text evidence="6">Component of a multi-subunit COQ enzyme complex.</text>
</comment>
<evidence type="ECO:0000256" key="2">
    <source>
        <dbReference type="ARBA" id="ARBA00022792"/>
    </source>
</evidence>
<protein>
    <recommendedName>
        <fullName evidence="6">Ubiquinone biosynthesis protein COQ4 homolog, mitochondrial</fullName>
    </recommendedName>
    <alternativeName>
        <fullName evidence="6">4-hydroxy-3-methoxy-5-polyprenylbenzoate decarboxylase</fullName>
        <ecNumber evidence="6">4.1.1.130</ecNumber>
    </alternativeName>
    <alternativeName>
        <fullName evidence="6">Coenzyme Q biosynthesis protein 4 homolog</fullName>
    </alternativeName>
</protein>
<keyword evidence="9" id="KW-1185">Reference proteome</keyword>
<dbReference type="Pfam" id="PF05019">
    <property type="entry name" value="Coq4"/>
    <property type="match status" value="1"/>
</dbReference>
<dbReference type="PANTHER" id="PTHR12922">
    <property type="entry name" value="UBIQUINONE BIOSYNTHESIS PROTEIN"/>
    <property type="match status" value="1"/>
</dbReference>
<dbReference type="AlphaFoldDB" id="A0AAD3DPM2"/>
<accession>A0AAD3DPM2</accession>
<comment type="similarity">
    <text evidence="6">Belongs to the COQ4 family.</text>
</comment>
<dbReference type="HAMAP" id="MF_03111">
    <property type="entry name" value="Coq4"/>
    <property type="match status" value="1"/>
</dbReference>
<feature type="binding site" evidence="6">
    <location>
        <position position="133"/>
    </location>
    <ligand>
        <name>Zn(2+)</name>
        <dbReference type="ChEBI" id="CHEBI:29105"/>
    </ligand>
</feature>
<dbReference type="EMBL" id="BMAR01000010">
    <property type="protein sequence ID" value="GFR45700.1"/>
    <property type="molecule type" value="Genomic_DNA"/>
</dbReference>
<feature type="binding site" evidence="6">
    <location>
        <position position="137"/>
    </location>
    <ligand>
        <name>Zn(2+)</name>
        <dbReference type="ChEBI" id="CHEBI:29105"/>
    </ligand>
</feature>
<proteinExistence type="inferred from homology"/>
<dbReference type="GO" id="GO:0031314">
    <property type="term" value="C:extrinsic component of mitochondrial inner membrane"/>
    <property type="evidence" value="ECO:0007669"/>
    <property type="project" value="UniProtKB-UniRule"/>
</dbReference>
<sequence length="280" mass="31568">MTLSRCTPLYPTHLPLNPVQKGAVALLSAVGALLKPARGDLVAVVGETTGEWLLPSIRDRMQRDPVGRLILADRPRVTNATVDYCRTLPPDTFGAAYARFMGDRRFLADDRPPVRFVEDAELAYVITRVREVHDFWHTLFDCHTNVFGEIALKGLEFVQTGLPMTGLAALGAQYRLSPADREVMQRQFLPWALRAGSRCSDLMCIYYEKHFEDNLEQMRREFRIITAPQPPEHLRFKGPKTQPPPQQQQQQQTQLQQQQLLPVLQQQQQLPGTAGTAAGA</sequence>
<evidence type="ECO:0000256" key="5">
    <source>
        <dbReference type="ARBA" id="ARBA00023239"/>
    </source>
</evidence>
<evidence type="ECO:0000256" key="6">
    <source>
        <dbReference type="HAMAP-Rule" id="MF_03111"/>
    </source>
</evidence>
<keyword evidence="2 6" id="KW-0999">Mitochondrion inner membrane</keyword>
<dbReference type="InterPro" id="IPR007715">
    <property type="entry name" value="Coq4"/>
</dbReference>
<feature type="binding site" evidence="6">
    <location>
        <position position="134"/>
    </location>
    <ligand>
        <name>Zn(2+)</name>
        <dbReference type="ChEBI" id="CHEBI:29105"/>
    </ligand>
</feature>
<name>A0AAD3DPM2_9CHLO</name>
<dbReference type="GO" id="GO:0008270">
    <property type="term" value="F:zinc ion binding"/>
    <property type="evidence" value="ECO:0007669"/>
    <property type="project" value="UniProtKB-UniRule"/>
</dbReference>
<comment type="catalytic activity">
    <reaction evidence="6">
        <text>a 4-hydroxy-3-methoxy-5-(all-trans-polyprenyl)benzoate + H(+) = a 2-methoxy-6-(all-trans-polyprenyl)phenol + CO2</text>
        <dbReference type="Rhea" id="RHEA:81179"/>
        <dbReference type="Rhea" id="RHEA-COMP:9551"/>
        <dbReference type="Rhea" id="RHEA-COMP:10931"/>
        <dbReference type="ChEBI" id="CHEBI:15378"/>
        <dbReference type="ChEBI" id="CHEBI:16526"/>
        <dbReference type="ChEBI" id="CHEBI:62731"/>
        <dbReference type="ChEBI" id="CHEBI:84443"/>
        <dbReference type="EC" id="4.1.1.130"/>
    </reaction>
</comment>